<name>A0ABQ9P306_9PEZI</name>
<feature type="transmembrane region" description="Helical" evidence="1">
    <location>
        <begin position="317"/>
        <end position="335"/>
    </location>
</feature>
<accession>A0ABQ9P306</accession>
<keyword evidence="1" id="KW-1133">Transmembrane helix</keyword>
<gene>
    <name evidence="3" type="ORF">H2201_001466</name>
</gene>
<dbReference type="EMBL" id="JAPDRL010000007">
    <property type="protein sequence ID" value="KAJ9668418.1"/>
    <property type="molecule type" value="Genomic_DNA"/>
</dbReference>
<comment type="caution">
    <text evidence="3">The sequence shown here is derived from an EMBL/GenBank/DDBJ whole genome shotgun (WGS) entry which is preliminary data.</text>
</comment>
<keyword evidence="1" id="KW-0812">Transmembrane</keyword>
<protein>
    <recommendedName>
        <fullName evidence="2">DUF6594 domain-containing protein</fullName>
    </recommendedName>
</protein>
<proteinExistence type="predicted"/>
<dbReference type="InterPro" id="IPR046529">
    <property type="entry name" value="DUF6594"/>
</dbReference>
<reference evidence="3" key="1">
    <citation type="submission" date="2022-10" db="EMBL/GenBank/DDBJ databases">
        <title>Culturing micro-colonial fungi from biological soil crusts in the Mojave desert and describing Neophaeococcomyces mojavensis, and introducing the new genera and species Taxawa tesnikishii.</title>
        <authorList>
            <person name="Kurbessoian T."/>
            <person name="Stajich J.E."/>
        </authorList>
    </citation>
    <scope>NUCLEOTIDE SEQUENCE</scope>
    <source>
        <strain evidence="3">TK_1</strain>
    </source>
</reference>
<evidence type="ECO:0000313" key="4">
    <source>
        <dbReference type="Proteomes" id="UP001172684"/>
    </source>
</evidence>
<dbReference type="Pfam" id="PF20237">
    <property type="entry name" value="DUF6594"/>
    <property type="match status" value="1"/>
</dbReference>
<feature type="domain" description="DUF6594" evidence="2">
    <location>
        <begin position="73"/>
        <end position="329"/>
    </location>
</feature>
<feature type="transmembrane region" description="Helical" evidence="1">
    <location>
        <begin position="290"/>
        <end position="310"/>
    </location>
</feature>
<evidence type="ECO:0000313" key="3">
    <source>
        <dbReference type="EMBL" id="KAJ9668418.1"/>
    </source>
</evidence>
<evidence type="ECO:0000259" key="2">
    <source>
        <dbReference type="Pfam" id="PF20237"/>
    </source>
</evidence>
<organism evidence="3 4">
    <name type="scientific">Coniosporium apollinis</name>
    <dbReference type="NCBI Taxonomy" id="61459"/>
    <lineage>
        <taxon>Eukaryota</taxon>
        <taxon>Fungi</taxon>
        <taxon>Dikarya</taxon>
        <taxon>Ascomycota</taxon>
        <taxon>Pezizomycotina</taxon>
        <taxon>Dothideomycetes</taxon>
        <taxon>Dothideomycetes incertae sedis</taxon>
        <taxon>Coniosporium</taxon>
    </lineage>
</organism>
<dbReference type="PANTHER" id="PTHR34502">
    <property type="entry name" value="DUF6594 DOMAIN-CONTAINING PROTEIN-RELATED"/>
    <property type="match status" value="1"/>
</dbReference>
<keyword evidence="1" id="KW-0472">Membrane</keyword>
<dbReference type="Proteomes" id="UP001172684">
    <property type="component" value="Unassembled WGS sequence"/>
</dbReference>
<sequence length="350" mass="40166">MAESEIQQAVVAPPLAHLAYPQASAGLLGDMVIEVDPEYARKPGEVEVVPSTSSSADEGVDEMQNFDDYPSGYPQLAAVVNSDPNFRVYRRFGTLRNRVMFYRQHELAKLEERLQEMDLADDQAHPYRNQSIRRDKADPESERQALMDEIDQKLEHYDKLLAREQKSLLMERPTKRNYRSLINYIWNEKPIVQSEMTFLNPADDFVILSKEQDSPFHVRIEKLLQKSGRDWLKRLFSTPEQRQKTQDSAIDLYSKARINYLVQAIVALVTIILLMTPICLLFYLDSNREVKVVVVLLFVSLFPATITILARPKNHEVFAATAAYYAVLVVFLGSLDTKLNSAWIQDQGRP</sequence>
<evidence type="ECO:0000256" key="1">
    <source>
        <dbReference type="SAM" id="Phobius"/>
    </source>
</evidence>
<dbReference type="PANTHER" id="PTHR34502:SF3">
    <property type="entry name" value="DUF6594 DOMAIN-CONTAINING PROTEIN"/>
    <property type="match status" value="1"/>
</dbReference>
<keyword evidence="4" id="KW-1185">Reference proteome</keyword>
<feature type="transmembrane region" description="Helical" evidence="1">
    <location>
        <begin position="260"/>
        <end position="284"/>
    </location>
</feature>